<feature type="region of interest" description="Disordered" evidence="1">
    <location>
        <begin position="191"/>
        <end position="233"/>
    </location>
</feature>
<feature type="chain" id="PRO_5018994683" evidence="2">
    <location>
        <begin position="22"/>
        <end position="233"/>
    </location>
</feature>
<dbReference type="GO" id="GO:0062129">
    <property type="term" value="C:chitin-based extracellular matrix"/>
    <property type="evidence" value="ECO:0007669"/>
    <property type="project" value="TreeGrafter"/>
</dbReference>
<evidence type="ECO:0000259" key="3">
    <source>
        <dbReference type="SMART" id="SM00690"/>
    </source>
</evidence>
<dbReference type="PANTHER" id="PTHR31927">
    <property type="entry name" value="FI07246P-RELATED-RELATED"/>
    <property type="match status" value="1"/>
</dbReference>
<evidence type="ECO:0000313" key="4">
    <source>
        <dbReference type="EMBL" id="AYA49981.1"/>
    </source>
</evidence>
<dbReference type="AlphaFoldDB" id="A0A3S7SJS8"/>
<dbReference type="EMBL" id="MG601656">
    <property type="protein sequence ID" value="AYA49981.1"/>
    <property type="molecule type" value="mRNA"/>
</dbReference>
<feature type="domain" description="DUF243" evidence="3">
    <location>
        <begin position="107"/>
        <end position="193"/>
    </location>
</feature>
<dbReference type="GO" id="GO:0008010">
    <property type="term" value="F:structural constituent of chitin-based larval cuticle"/>
    <property type="evidence" value="ECO:0007669"/>
    <property type="project" value="TreeGrafter"/>
</dbReference>
<evidence type="ECO:0000256" key="1">
    <source>
        <dbReference type="SAM" id="MobiDB-lite"/>
    </source>
</evidence>
<evidence type="ECO:0000256" key="2">
    <source>
        <dbReference type="SAM" id="SignalP"/>
    </source>
</evidence>
<sequence>MLTFFFELASFTLALIGAVLGQIYDYPLDPGVIYPQLTSVPFPFLELEPNSIIGLHNSQSFGENVDFSVDHSFPDEKIPPSSTGKPVGGPEKISLDPLYHGIKDDNQKQYHFSVAQEEPKTPEIKPIPPPPVRTKVIFIKAPSPPKTKIVVTPPRQEKTIFYVLVKKPEEPEIQISPATTQSPEVYFIRYKTRKGSPGSDPNKEEPSEDDSQEEDEAFFNSKRALRIKKSHKS</sequence>
<reference evidence="4" key="1">
    <citation type="submission" date="2017-11" db="EMBL/GenBank/DDBJ databases">
        <authorList>
            <person name="Wang Y.-W."/>
            <person name="Wan P.-J."/>
            <person name="Li G.-Q."/>
        </authorList>
    </citation>
    <scope>NUCLEOTIDE SEQUENCE</scope>
</reference>
<organism evidence="4">
    <name type="scientific">Leptinotarsa decemlineata</name>
    <name type="common">Colorado potato beetle</name>
    <name type="synonym">Doryphora decemlineata</name>
    <dbReference type="NCBI Taxonomy" id="7539"/>
    <lineage>
        <taxon>Eukaryota</taxon>
        <taxon>Metazoa</taxon>
        <taxon>Ecdysozoa</taxon>
        <taxon>Arthropoda</taxon>
        <taxon>Hexapoda</taxon>
        <taxon>Insecta</taxon>
        <taxon>Pterygota</taxon>
        <taxon>Neoptera</taxon>
        <taxon>Endopterygota</taxon>
        <taxon>Coleoptera</taxon>
        <taxon>Polyphaga</taxon>
        <taxon>Cucujiformia</taxon>
        <taxon>Chrysomeloidea</taxon>
        <taxon>Chrysomelidae</taxon>
        <taxon>Chrysomelinae</taxon>
        <taxon>Doryphorini</taxon>
        <taxon>Leptinotarsa</taxon>
    </lineage>
</organism>
<gene>
    <name evidence="4" type="primary">CPT9</name>
</gene>
<dbReference type="GO" id="GO:0040003">
    <property type="term" value="P:chitin-based cuticle development"/>
    <property type="evidence" value="ECO:0007669"/>
    <property type="project" value="TreeGrafter"/>
</dbReference>
<feature type="compositionally biased region" description="Acidic residues" evidence="1">
    <location>
        <begin position="206"/>
        <end position="217"/>
    </location>
</feature>
<keyword evidence="2" id="KW-0732">Signal</keyword>
<name>A0A3S7SJS8_LEPDE</name>
<proteinExistence type="evidence at transcript level"/>
<dbReference type="SMART" id="SM00690">
    <property type="entry name" value="DM5"/>
    <property type="match status" value="1"/>
</dbReference>
<feature type="compositionally biased region" description="Basic residues" evidence="1">
    <location>
        <begin position="223"/>
        <end position="233"/>
    </location>
</feature>
<dbReference type="OrthoDB" id="6762134at2759"/>
<feature type="signal peptide" evidence="2">
    <location>
        <begin position="1"/>
        <end position="21"/>
    </location>
</feature>
<protein>
    <submittedName>
        <fullName evidence="4">Cuticular protein tweedle motif 9</fullName>
    </submittedName>
</protein>
<dbReference type="InterPro" id="IPR004145">
    <property type="entry name" value="DUF243"/>
</dbReference>
<accession>A0A3S7SJS8</accession>
<dbReference type="Pfam" id="PF03103">
    <property type="entry name" value="DUF243"/>
    <property type="match status" value="1"/>
</dbReference>